<dbReference type="EMBL" id="JANEYF010001942">
    <property type="protein sequence ID" value="KAJ8953978.1"/>
    <property type="molecule type" value="Genomic_DNA"/>
</dbReference>
<dbReference type="AlphaFoldDB" id="A0AAV8YRH8"/>
<organism evidence="1 2">
    <name type="scientific">Rhamnusium bicolor</name>
    <dbReference type="NCBI Taxonomy" id="1586634"/>
    <lineage>
        <taxon>Eukaryota</taxon>
        <taxon>Metazoa</taxon>
        <taxon>Ecdysozoa</taxon>
        <taxon>Arthropoda</taxon>
        <taxon>Hexapoda</taxon>
        <taxon>Insecta</taxon>
        <taxon>Pterygota</taxon>
        <taxon>Neoptera</taxon>
        <taxon>Endopterygota</taxon>
        <taxon>Coleoptera</taxon>
        <taxon>Polyphaga</taxon>
        <taxon>Cucujiformia</taxon>
        <taxon>Chrysomeloidea</taxon>
        <taxon>Cerambycidae</taxon>
        <taxon>Lepturinae</taxon>
        <taxon>Rhagiini</taxon>
        <taxon>Rhamnusium</taxon>
    </lineage>
</organism>
<sequence length="91" mass="10386">MYPVTVTFDNSCRFGIACMNVKSSDISMIFRSQNKRTCTGQQQTEEDYFEMEQNLSSVTNAGASTSTGITHENYERKIVKSTEKVPKWFKP</sequence>
<dbReference type="Proteomes" id="UP001162156">
    <property type="component" value="Unassembled WGS sequence"/>
</dbReference>
<gene>
    <name evidence="1" type="ORF">NQ314_007171</name>
</gene>
<keyword evidence="2" id="KW-1185">Reference proteome</keyword>
<protein>
    <submittedName>
        <fullName evidence="1">Uncharacterized protein</fullName>
    </submittedName>
</protein>
<evidence type="ECO:0000313" key="2">
    <source>
        <dbReference type="Proteomes" id="UP001162156"/>
    </source>
</evidence>
<reference evidence="1" key="1">
    <citation type="journal article" date="2023" name="Insect Mol. Biol.">
        <title>Genome sequencing provides insights into the evolution of gene families encoding plant cell wall-degrading enzymes in longhorned beetles.</title>
        <authorList>
            <person name="Shin N.R."/>
            <person name="Okamura Y."/>
            <person name="Kirsch R."/>
            <person name="Pauchet Y."/>
        </authorList>
    </citation>
    <scope>NUCLEOTIDE SEQUENCE</scope>
    <source>
        <strain evidence="1">RBIC_L_NR</strain>
    </source>
</reference>
<evidence type="ECO:0000313" key="1">
    <source>
        <dbReference type="EMBL" id="KAJ8953978.1"/>
    </source>
</evidence>
<accession>A0AAV8YRH8</accession>
<name>A0AAV8YRH8_9CUCU</name>
<comment type="caution">
    <text evidence="1">The sequence shown here is derived from an EMBL/GenBank/DDBJ whole genome shotgun (WGS) entry which is preliminary data.</text>
</comment>
<proteinExistence type="predicted"/>